<dbReference type="Proteomes" id="UP000765509">
    <property type="component" value="Unassembled WGS sequence"/>
</dbReference>
<sequence length="127" mass="13998">MPIELHSLEDTGRLCNNPGGAFCEALACWHKSQAEIKSTSSQPQTWARKGPSDNGEHTCQTLISPCRLKTVTRQRRWDRSAGLEKTKCGSGHKRDCQEMPIIPREIGPRDGLIILSIGALVVFESGI</sequence>
<reference evidence="1" key="1">
    <citation type="submission" date="2021-03" db="EMBL/GenBank/DDBJ databases">
        <title>Draft genome sequence of rust myrtle Austropuccinia psidii MF-1, a brazilian biotype.</title>
        <authorList>
            <person name="Quecine M.C."/>
            <person name="Pachon D.M.R."/>
            <person name="Bonatelli M.L."/>
            <person name="Correr F.H."/>
            <person name="Franceschini L.M."/>
            <person name="Leite T.F."/>
            <person name="Margarido G.R.A."/>
            <person name="Almeida C.A."/>
            <person name="Ferrarezi J.A."/>
            <person name="Labate C.A."/>
        </authorList>
    </citation>
    <scope>NUCLEOTIDE SEQUENCE</scope>
    <source>
        <strain evidence="1">MF-1</strain>
    </source>
</reference>
<evidence type="ECO:0000313" key="2">
    <source>
        <dbReference type="Proteomes" id="UP000765509"/>
    </source>
</evidence>
<dbReference type="AlphaFoldDB" id="A0A9Q3D522"/>
<proteinExistence type="predicted"/>
<organism evidence="1 2">
    <name type="scientific">Austropuccinia psidii MF-1</name>
    <dbReference type="NCBI Taxonomy" id="1389203"/>
    <lineage>
        <taxon>Eukaryota</taxon>
        <taxon>Fungi</taxon>
        <taxon>Dikarya</taxon>
        <taxon>Basidiomycota</taxon>
        <taxon>Pucciniomycotina</taxon>
        <taxon>Pucciniomycetes</taxon>
        <taxon>Pucciniales</taxon>
        <taxon>Sphaerophragmiaceae</taxon>
        <taxon>Austropuccinia</taxon>
    </lineage>
</organism>
<keyword evidence="2" id="KW-1185">Reference proteome</keyword>
<accession>A0A9Q3D522</accession>
<protein>
    <submittedName>
        <fullName evidence="1">Uncharacterized protein</fullName>
    </submittedName>
</protein>
<comment type="caution">
    <text evidence="1">The sequence shown here is derived from an EMBL/GenBank/DDBJ whole genome shotgun (WGS) entry which is preliminary data.</text>
</comment>
<gene>
    <name evidence="1" type="ORF">O181_033761</name>
</gene>
<evidence type="ECO:0000313" key="1">
    <source>
        <dbReference type="EMBL" id="MBW0494046.1"/>
    </source>
</evidence>
<name>A0A9Q3D522_9BASI</name>
<dbReference type="EMBL" id="AVOT02012375">
    <property type="protein sequence ID" value="MBW0494046.1"/>
    <property type="molecule type" value="Genomic_DNA"/>
</dbReference>